<evidence type="ECO:0000259" key="8">
    <source>
        <dbReference type="PROSITE" id="PS51913"/>
    </source>
</evidence>
<comment type="similarity">
    <text evidence="1 6">Belongs to the RpoE family.</text>
</comment>
<dbReference type="RefSeq" id="WP_213529422.1">
    <property type="nucleotide sequence ID" value="NZ_BOVJ01000114.1"/>
</dbReference>
<dbReference type="HAMAP" id="MF_00357">
    <property type="entry name" value="RNApol_bact_RpoE"/>
    <property type="match status" value="1"/>
</dbReference>
<accession>A0ABQ4N9S3</accession>
<organism evidence="9 10">
    <name type="scientific">Paenibacillus cisolokensis</name>
    <dbReference type="NCBI Taxonomy" id="1658519"/>
    <lineage>
        <taxon>Bacteria</taxon>
        <taxon>Bacillati</taxon>
        <taxon>Bacillota</taxon>
        <taxon>Bacilli</taxon>
        <taxon>Bacillales</taxon>
        <taxon>Paenibacillaceae</taxon>
        <taxon>Paenibacillus</taxon>
    </lineage>
</organism>
<evidence type="ECO:0000256" key="5">
    <source>
        <dbReference type="ARBA" id="ARBA00023163"/>
    </source>
</evidence>
<dbReference type="Gene3D" id="1.10.10.1250">
    <property type="entry name" value="RNA polymerase, subunit delta, N-terminal domain"/>
    <property type="match status" value="1"/>
</dbReference>
<dbReference type="InterPro" id="IPR007759">
    <property type="entry name" value="Asxl_HARE-HTH"/>
</dbReference>
<dbReference type="PROSITE" id="PS51913">
    <property type="entry name" value="HTH_HARE"/>
    <property type="match status" value="1"/>
</dbReference>
<evidence type="ECO:0000256" key="7">
    <source>
        <dbReference type="SAM" id="MobiDB-lite"/>
    </source>
</evidence>
<dbReference type="InterPro" id="IPR038087">
    <property type="entry name" value="RNAP_delta_N_dom_sf"/>
</dbReference>
<comment type="subunit">
    <text evidence="6">RNAP is composed of a core of 2 alpha, a beta and a beta' subunits. The core is associated with a delta subunit and one of several sigma factors.</text>
</comment>
<feature type="domain" description="HTH HARE-type" evidence="8">
    <location>
        <begin position="17"/>
        <end position="84"/>
    </location>
</feature>
<dbReference type="InterPro" id="IPR029757">
    <property type="entry name" value="RpoE"/>
</dbReference>
<evidence type="ECO:0000313" key="9">
    <source>
        <dbReference type="EMBL" id="GIQ64941.1"/>
    </source>
</evidence>
<evidence type="ECO:0000256" key="3">
    <source>
        <dbReference type="ARBA" id="ARBA00022679"/>
    </source>
</evidence>
<comment type="function">
    <text evidence="6">Participates in both the initiation and recycling phases of transcription. In the presence of the delta subunit, RNAP displays an increased specificity of transcription, a decreased affinity for nucleic acids, and an increased efficiency of RNA synthesis because of enhanced recycling.</text>
</comment>
<keyword evidence="2 6" id="KW-0240">DNA-directed RNA polymerase</keyword>
<name>A0ABQ4N9S3_9BACL</name>
<proteinExistence type="inferred from homology"/>
<comment type="caution">
    <text evidence="9">The sequence shown here is derived from an EMBL/GenBank/DDBJ whole genome shotgun (WGS) entry which is preliminary data.</text>
</comment>
<gene>
    <name evidence="6" type="primary">rpoE</name>
    <name evidence="9" type="ORF">PACILC2_35090</name>
</gene>
<evidence type="ECO:0000256" key="1">
    <source>
        <dbReference type="ARBA" id="ARBA00009828"/>
    </source>
</evidence>
<sequence>MSSEFTLKLDPERVREMPMVDLAFEVLKAANTPFYYRDLITEIAKIRGLSDEELDQVIAQIYTEINIDGRFACVGGNTWGLKRWYPVERSEDSVTNAKRPRIINDDDDLDDEDLYTDEEVDSYAGDDDGFDIFDDDTEDLFDEADEDVDVDDDVVVDDEELEDEALVDEFENEVDEEEEVEEDFEPDDESVEDDR</sequence>
<keyword evidence="3 6" id="KW-0808">Transferase</keyword>
<dbReference type="Proteomes" id="UP000680304">
    <property type="component" value="Unassembled WGS sequence"/>
</dbReference>
<evidence type="ECO:0000313" key="10">
    <source>
        <dbReference type="Proteomes" id="UP000680304"/>
    </source>
</evidence>
<keyword evidence="4 6" id="KW-0548">Nucleotidyltransferase</keyword>
<dbReference type="EMBL" id="BOVJ01000114">
    <property type="protein sequence ID" value="GIQ64941.1"/>
    <property type="molecule type" value="Genomic_DNA"/>
</dbReference>
<evidence type="ECO:0000256" key="6">
    <source>
        <dbReference type="HAMAP-Rule" id="MF_00357"/>
    </source>
</evidence>
<keyword evidence="5 6" id="KW-0804">Transcription</keyword>
<keyword evidence="10" id="KW-1185">Reference proteome</keyword>
<evidence type="ECO:0000256" key="2">
    <source>
        <dbReference type="ARBA" id="ARBA00022478"/>
    </source>
</evidence>
<reference evidence="9 10" key="1">
    <citation type="submission" date="2021-04" db="EMBL/GenBank/DDBJ databases">
        <title>Draft genome sequence of Paenibacillus cisolokensis, LC2-13A.</title>
        <authorList>
            <person name="Uke A."/>
            <person name="Chhe C."/>
            <person name="Baramee S."/>
            <person name="Kosugi A."/>
        </authorList>
    </citation>
    <scope>NUCLEOTIDE SEQUENCE [LARGE SCALE GENOMIC DNA]</scope>
    <source>
        <strain evidence="9 10">LC2-13A</strain>
    </source>
</reference>
<feature type="region of interest" description="Disordered" evidence="7">
    <location>
        <begin position="162"/>
        <end position="195"/>
    </location>
</feature>
<evidence type="ECO:0000256" key="4">
    <source>
        <dbReference type="ARBA" id="ARBA00022695"/>
    </source>
</evidence>
<dbReference type="NCBIfam" id="TIGR04567">
    <property type="entry name" value="RNAP_delt_lowGC"/>
    <property type="match status" value="1"/>
</dbReference>
<protein>
    <recommendedName>
        <fullName evidence="6">Probable DNA-directed RNA polymerase subunit delta</fullName>
    </recommendedName>
    <alternativeName>
        <fullName evidence="6">RNAP delta factor</fullName>
    </alternativeName>
</protein>
<dbReference type="Pfam" id="PF05066">
    <property type="entry name" value="HARE-HTH"/>
    <property type="match status" value="1"/>
</dbReference>